<dbReference type="Pfam" id="PF00501">
    <property type="entry name" value="AMP-binding"/>
    <property type="match status" value="1"/>
</dbReference>
<reference evidence="4" key="1">
    <citation type="submission" date="2021-12" db="EMBL/GenBank/DDBJ databases">
        <title>Enterovibrio ZSDZ35 sp. nov. and Enterovibrio ZSDZ42 sp. nov., isolated from coastal seawater in Qingdao.</title>
        <authorList>
            <person name="Zhang P."/>
        </authorList>
    </citation>
    <scope>NUCLEOTIDE SEQUENCE</scope>
    <source>
        <strain evidence="4">ZSDZ42</strain>
    </source>
</reference>
<sequence>MSFTPLSALISSTDRPHTHPVAIDDNGNERSWRDFTRHVMTLSHQLAARPEKEWALAFEDSYLFSVAFFALCHANKSVILPGNLQPGALTELTSCCDGILHDTRVIAPKGLLTLTLPDALIPTNDALPALQPFTDLKLTLFTSGSSGVPKAIEKSLHQLQEELNQLEQQWGKQVQQATFFSTVSHQHIYGFLFRILWPLSAGRPFMCRDLVYPEQVIAQAKGHHVLVSSPALLKRLSEQTNSDGYCSIFSSGGPLPYDAAQHSIASLGYLPIEVYGSTETGGIGFRQQTSESSPWRLFDGITASLNESGCLSLRSPYIDPQQWYHTADICELFDDRHFLLKGRADRVVKVEEKRVSLTEIEQRLCQSPWVTDAASVVLSQGGRQVIAAVVVLSAQGLDIIQETSQGKFKLSLRHAMREWLEPIAIPRRLKFVQNIPQNSQGKRQHSLIEALFTDE</sequence>
<protein>
    <submittedName>
        <fullName evidence="4">AMP-binding protein</fullName>
    </submittedName>
</protein>
<dbReference type="InterPro" id="IPR000873">
    <property type="entry name" value="AMP-dep_synth/lig_dom"/>
</dbReference>
<proteinExistence type="predicted"/>
<dbReference type="InterPro" id="IPR042099">
    <property type="entry name" value="ANL_N_sf"/>
</dbReference>
<dbReference type="Pfam" id="PF13193">
    <property type="entry name" value="AMP-binding_C"/>
    <property type="match status" value="1"/>
</dbReference>
<evidence type="ECO:0000256" key="1">
    <source>
        <dbReference type="SAM" id="Coils"/>
    </source>
</evidence>
<dbReference type="InterPro" id="IPR025110">
    <property type="entry name" value="AMP-bd_C"/>
</dbReference>
<dbReference type="InterPro" id="IPR045851">
    <property type="entry name" value="AMP-bd_C_sf"/>
</dbReference>
<evidence type="ECO:0000259" key="2">
    <source>
        <dbReference type="Pfam" id="PF00501"/>
    </source>
</evidence>
<dbReference type="Proteomes" id="UP001149400">
    <property type="component" value="Unassembled WGS sequence"/>
</dbReference>
<evidence type="ECO:0000259" key="3">
    <source>
        <dbReference type="Pfam" id="PF13193"/>
    </source>
</evidence>
<comment type="caution">
    <text evidence="4">The sequence shown here is derived from an EMBL/GenBank/DDBJ whole genome shotgun (WGS) entry which is preliminary data.</text>
</comment>
<feature type="domain" description="AMP-binding enzyme C-terminal" evidence="3">
    <location>
        <begin position="359"/>
        <end position="442"/>
    </location>
</feature>
<dbReference type="PANTHER" id="PTHR45398">
    <property type="match status" value="1"/>
</dbReference>
<dbReference type="Gene3D" id="3.40.50.12780">
    <property type="entry name" value="N-terminal domain of ligase-like"/>
    <property type="match status" value="1"/>
</dbReference>
<dbReference type="Gene3D" id="3.30.300.30">
    <property type="match status" value="1"/>
</dbReference>
<accession>A0ABT5QV44</accession>
<feature type="coiled-coil region" evidence="1">
    <location>
        <begin position="149"/>
        <end position="176"/>
    </location>
</feature>
<keyword evidence="1" id="KW-0175">Coiled coil</keyword>
<dbReference type="SUPFAM" id="SSF56801">
    <property type="entry name" value="Acetyl-CoA synthetase-like"/>
    <property type="match status" value="1"/>
</dbReference>
<dbReference type="EMBL" id="JAJUBC010000002">
    <property type="protein sequence ID" value="MDD1791871.1"/>
    <property type="molecule type" value="Genomic_DNA"/>
</dbReference>
<organism evidence="4 5">
    <name type="scientific">Enterovibrio gelatinilyticus</name>
    <dbReference type="NCBI Taxonomy" id="2899819"/>
    <lineage>
        <taxon>Bacteria</taxon>
        <taxon>Pseudomonadati</taxon>
        <taxon>Pseudomonadota</taxon>
        <taxon>Gammaproteobacteria</taxon>
        <taxon>Vibrionales</taxon>
        <taxon>Vibrionaceae</taxon>
        <taxon>Enterovibrio</taxon>
    </lineage>
</organism>
<name>A0ABT5QV44_9GAMM</name>
<evidence type="ECO:0000313" key="4">
    <source>
        <dbReference type="EMBL" id="MDD1791871.1"/>
    </source>
</evidence>
<keyword evidence="5" id="KW-1185">Reference proteome</keyword>
<feature type="domain" description="AMP-dependent synthetase/ligase" evidence="2">
    <location>
        <begin position="134"/>
        <end position="286"/>
    </location>
</feature>
<dbReference type="PANTHER" id="PTHR45398:SF1">
    <property type="entry name" value="ENZYME, PUTATIVE (JCVI)-RELATED"/>
    <property type="match status" value="1"/>
</dbReference>
<evidence type="ECO:0000313" key="5">
    <source>
        <dbReference type="Proteomes" id="UP001149400"/>
    </source>
</evidence>
<dbReference type="RefSeq" id="WP_274163005.1">
    <property type="nucleotide sequence ID" value="NZ_JAJUBC010000002.1"/>
</dbReference>
<gene>
    <name evidence="4" type="ORF">LRP50_01870</name>
</gene>